<reference evidence="2" key="1">
    <citation type="journal article" date="2021" name="Proc. Natl. Acad. Sci. U.S.A.">
        <title>A Catalog of Tens of Thousands of Viruses from Human Metagenomes Reveals Hidden Associations with Chronic Diseases.</title>
        <authorList>
            <person name="Tisza M.J."/>
            <person name="Buck C.B."/>
        </authorList>
    </citation>
    <scope>NUCLEOTIDE SEQUENCE</scope>
    <source>
        <strain evidence="2">Ctgsk7</strain>
    </source>
</reference>
<sequence length="291" mass="31003">MFQHTLDSRKEIVDWEGNRLIDLFPSVFDFKSNQIENYNVYKVTENFVCRPDLVSLRYYGTTEKTEYILLYNGISNPFSLDKDDILMVPNPAQADAQMKNFNSESTSMNQFGLNRTLAIKNAYKYISEKKFPKANANLAFDTSNIGDTSTKRGLPTYEVDTDAAAVVVRNGRVYFGQNSGLLSASDIPTANIDAKIEQLVNSALGLLNNGNGSIAGPGDSGNGSGSGTGTDSNNPSGGGTGGNSGAGSGNGSPSNNLCQAINCGDNSCTTNNCLSSGTTLSDILKGYNTIL</sequence>
<organism evidence="2">
    <name type="scientific">Myoviridae sp. ctgsk7</name>
    <dbReference type="NCBI Taxonomy" id="2825151"/>
    <lineage>
        <taxon>Viruses</taxon>
        <taxon>Duplodnaviria</taxon>
        <taxon>Heunggongvirae</taxon>
        <taxon>Uroviricota</taxon>
        <taxon>Caudoviricetes</taxon>
    </lineage>
</organism>
<feature type="compositionally biased region" description="Gly residues" evidence="1">
    <location>
        <begin position="236"/>
        <end position="250"/>
    </location>
</feature>
<dbReference type="EMBL" id="BK015533">
    <property type="protein sequence ID" value="DAE11463.1"/>
    <property type="molecule type" value="Genomic_DNA"/>
</dbReference>
<evidence type="ECO:0000256" key="1">
    <source>
        <dbReference type="SAM" id="MobiDB-lite"/>
    </source>
</evidence>
<proteinExistence type="predicted"/>
<protein>
    <submittedName>
        <fullName evidence="2">Baseplate wedge protein</fullName>
    </submittedName>
</protein>
<evidence type="ECO:0000313" key="2">
    <source>
        <dbReference type="EMBL" id="DAE11463.1"/>
    </source>
</evidence>
<name>A0A8S5PWR8_9CAUD</name>
<feature type="region of interest" description="Disordered" evidence="1">
    <location>
        <begin position="215"/>
        <end position="251"/>
    </location>
</feature>
<accession>A0A8S5PWR8</accession>
<feature type="compositionally biased region" description="Gly residues" evidence="1">
    <location>
        <begin position="215"/>
        <end position="228"/>
    </location>
</feature>